<dbReference type="EMBL" id="FNVT01000002">
    <property type="protein sequence ID" value="SEG44220.1"/>
    <property type="molecule type" value="Genomic_DNA"/>
</dbReference>
<evidence type="ECO:0000313" key="2">
    <source>
        <dbReference type="EMBL" id="SEG44220.1"/>
    </source>
</evidence>
<protein>
    <submittedName>
        <fullName evidence="2">Uncharacterized protein</fullName>
    </submittedName>
</protein>
<reference evidence="2 3" key="1">
    <citation type="submission" date="2016-10" db="EMBL/GenBank/DDBJ databases">
        <authorList>
            <person name="de Groot N.N."/>
        </authorList>
    </citation>
    <scope>NUCLEOTIDE SEQUENCE [LARGE SCALE GENOMIC DNA]</scope>
    <source>
        <strain evidence="2 3">CGMCC 4.7037</strain>
    </source>
</reference>
<keyword evidence="3" id="KW-1185">Reference proteome</keyword>
<feature type="compositionally biased region" description="Low complexity" evidence="1">
    <location>
        <begin position="237"/>
        <end position="256"/>
    </location>
</feature>
<feature type="region of interest" description="Disordered" evidence="1">
    <location>
        <begin position="206"/>
        <end position="262"/>
    </location>
</feature>
<sequence>MGPAGLRHHAAHQINHQASGHRTASGGRITLGGRIASGPKAARPANSHSSGDGRVSSRRVVDRRSSGGSPTGPHQVAHRVASGCPPGEEIWLDQPALTHAWPVFRRRISTTCGGLAVHWAHWAAAVPPTGPPAVPQSGRLPCRSVPLTGSPTGPQSGRSPRWFARCAAVGSCTRVVPVLLAGLSAVWQSGRLPCRSRTAHWFAHRAAVGPSSGPRSDRPPGRTRGRSYIARRGGASGVAPPSVRSSRVSGQRVPSSLRRRSL</sequence>
<feature type="region of interest" description="Disordered" evidence="1">
    <location>
        <begin position="1"/>
        <end position="82"/>
    </location>
</feature>
<accession>A0A1H6A7B6</accession>
<feature type="compositionally biased region" description="Basic residues" evidence="1">
    <location>
        <begin position="1"/>
        <end position="11"/>
    </location>
</feature>
<dbReference type="Proteomes" id="UP000236732">
    <property type="component" value="Unassembled WGS sequence"/>
</dbReference>
<gene>
    <name evidence="2" type="ORF">SAMN05444920_1021051</name>
</gene>
<proteinExistence type="predicted"/>
<organism evidence="2 3">
    <name type="scientific">Nonomuraea solani</name>
    <dbReference type="NCBI Taxonomy" id="1144553"/>
    <lineage>
        <taxon>Bacteria</taxon>
        <taxon>Bacillati</taxon>
        <taxon>Actinomycetota</taxon>
        <taxon>Actinomycetes</taxon>
        <taxon>Streptosporangiales</taxon>
        <taxon>Streptosporangiaceae</taxon>
        <taxon>Nonomuraea</taxon>
    </lineage>
</organism>
<name>A0A1H6A7B6_9ACTN</name>
<evidence type="ECO:0000313" key="3">
    <source>
        <dbReference type="Proteomes" id="UP000236732"/>
    </source>
</evidence>
<evidence type="ECO:0000256" key="1">
    <source>
        <dbReference type="SAM" id="MobiDB-lite"/>
    </source>
</evidence>
<dbReference type="AlphaFoldDB" id="A0A1H6A7B6"/>